<dbReference type="InterPro" id="IPR017441">
    <property type="entry name" value="Protein_kinase_ATP_BS"/>
</dbReference>
<dbReference type="Gene3D" id="3.40.50.300">
    <property type="entry name" value="P-loop containing nucleotide triphosphate hydrolases"/>
    <property type="match status" value="1"/>
</dbReference>
<sequence length="1821" mass="202795">MSVPLEARIVRVEGENDGNGTRGSLGYPVATDVDMMGYDPDGGDVAAVATMVRYSDRSMDEAGTISSEDPAMPSGEETETAVRRKLFRLPLKRWVKRKVFARLAGPRQRHQQQTQRRASRGSFNDLYTLGESLGQGAFSTVLEGIHRQTNEHFAVKAVDKSRLSNDDAIGLQLEISILRDTHHPNIIRLHDVFDEDDRCYLVTERAYGGDLFDRVVSNSYLSEPEARRYCNGLFRAVKHIHDKNIAHRHLKPENILFQTEGQDSVVKLADFGFAKKCTGPNTLLTRCGTTKYVAPEILEGIPYGTQCDMWSLGVIVYVMLGGYVPFNEGNDRELYRKIRSGIFEFHDDYWSQVSIEAKHFIRSLLTVDPARRITAADALESPWMLDEPLDPARVPVDECRGLQSTADESIAIPPVEDIQSDECPVSHPADVKVRLITALSPIEITSFARSHAQDQSDAQDFGDTCAKKAEDDNKKKSYRDGQRQDQSDAGDTGTEKAKTDNEKTKASIAPPDSYINDDYVNKWLRKHKDGRRPEDNFERAVQIPCVPLPTVVMSTSASGDVEETVLPLEQEQPGARSVNDLPFSASAYYAAVANKLGQNIPASSNLANEANRMDHGERADISSDAAIATALNDIPLSPILCNEANVEQTDNRTDHDEPANGNTSSDTPISDELNDTFSSSNSANVTNDEEKDTENTNNNNAASQDTNPNTPEDIDAQNDDVSSPDDTNVNGINHSLPLDADNMSVALPVDDHFSEAVTTNNIDHPLPLAEDEQMPRQLLSSYLNATSTNTEQDNITLLHSFAAKLVRDVKPSDQKSGHIGDLYNDMQGTTNTAHTEEISKQLSSYLDVTSTNINAYHIVKDTESLDTKKLRVVLVGSRNSGKSTIARKLTGKKEDQSGCDEEKFRVYINSWESSDEGRKGTPNMTFEVLDFSSFTHPAPMSMFFSLNSIYCLHWDLAANNPKTWRQGKHPNLQMAYQDPLSSEEDNEYSTEDANRIADRELERSIADDVIFWVDNIIQMVGNKCAILPIVSFNDAFDSHEASRRCILMKQCLLQHYDRLRKTDSKPLPELLWENEDGDANGNVDILRMGNAGNREVNKLKALIEGALKIFPSLSQHAGKGTEITKQVQKKVREMKSKDKIVHVDRILSEINTGRNDKFDKAEITNTMEYLSSIGELYYFGRSNQTGLFDTKDWISHDSSLGDFVVLCPDLLSAVISCLLHKHLPREIAEVQRTISSDERNSVKHLNSWWNSFSGCPSISNMDTHEIWKSMNCINDAAENAAEASYVFRYLHNLCIAHGIISPIVSLKSQSQISTLSVMPSSLRNVPSDIWSCRSRYSWKGALSHSWSFSGSLPPRLMERVTASIVQELFNNSHYCSKYSPCDNREEVEEDHVICRQKPLDIRSINCWKDGVMLDVGMEFTNSVSKKTELSIVNIFIHLCANDSHYCLASSSMCNSDRKLIISAKGDNGGGGQRIWEGGLRLLIHAIERILKKINGCEVKREIACPECITNHHPSGVHVWGKDGVHKAAEEGQTHMRCRKNGHLIETNLLCGRNLGISSGYFDPGKDDSRAVGELFRSVVLVALWDDEKESFESLGSGFVIDRKRGLIVTAAHVLININSHDNFGKEGHGKVLIGVIQEPHHTKKSSKCKSEMTKAEFRYVAEIVAKDPCNVDACVLRITGDIGEGTGKTAHLQQMNFSKHECDLDEKVHVLGFNQGGEGLSEPGAGLNQYLDFAKGYVCKIFRPFDKKLQNNPVDMFEPQKEIVIMCPTIRGQSGGPCVNSKGDVIGILSRADPVDCRRYLVPVSEMKDLVKQARKKYGKH</sequence>
<protein>
    <recommendedName>
        <fullName evidence="6">Protein kinase domain-containing protein</fullName>
    </recommendedName>
</protein>
<feature type="binding site" evidence="4">
    <location>
        <position position="156"/>
    </location>
    <ligand>
        <name>ATP</name>
        <dbReference type="ChEBI" id="CHEBI:30616"/>
    </ligand>
</feature>
<feature type="compositionally biased region" description="Basic and acidic residues" evidence="5">
    <location>
        <begin position="465"/>
        <end position="486"/>
    </location>
</feature>
<feature type="region of interest" description="Disordered" evidence="5">
    <location>
        <begin position="60"/>
        <end position="79"/>
    </location>
</feature>
<organism evidence="7">
    <name type="scientific">Ditylum brightwellii</name>
    <dbReference type="NCBI Taxonomy" id="49249"/>
    <lineage>
        <taxon>Eukaryota</taxon>
        <taxon>Sar</taxon>
        <taxon>Stramenopiles</taxon>
        <taxon>Ochrophyta</taxon>
        <taxon>Bacillariophyta</taxon>
        <taxon>Mediophyceae</taxon>
        <taxon>Lithodesmiophycidae</taxon>
        <taxon>Lithodesmiales</taxon>
        <taxon>Lithodesmiaceae</taxon>
        <taxon>Ditylum</taxon>
    </lineage>
</organism>
<dbReference type="InterPro" id="IPR027417">
    <property type="entry name" value="P-loop_NTPase"/>
</dbReference>
<dbReference type="FunFam" id="1.10.510.10:FF:000571">
    <property type="entry name" value="Maternal embryonic leucine zipper kinase"/>
    <property type="match status" value="1"/>
</dbReference>
<dbReference type="Pfam" id="PF13365">
    <property type="entry name" value="Trypsin_2"/>
    <property type="match status" value="1"/>
</dbReference>
<dbReference type="CDD" id="cd05117">
    <property type="entry name" value="STKc_CAMK"/>
    <property type="match status" value="1"/>
</dbReference>
<evidence type="ECO:0000256" key="1">
    <source>
        <dbReference type="ARBA" id="ARBA00022741"/>
    </source>
</evidence>
<dbReference type="PANTHER" id="PTHR24347">
    <property type="entry name" value="SERINE/THREONINE-PROTEIN KINASE"/>
    <property type="match status" value="1"/>
</dbReference>
<feature type="region of interest" description="Disordered" evidence="5">
    <location>
        <begin position="449"/>
        <end position="513"/>
    </location>
</feature>
<evidence type="ECO:0000313" key="7">
    <source>
        <dbReference type="EMBL" id="CAE4597119.1"/>
    </source>
</evidence>
<evidence type="ECO:0000256" key="4">
    <source>
        <dbReference type="PROSITE-ProRule" id="PRU10141"/>
    </source>
</evidence>
<dbReference type="Gene3D" id="3.30.200.20">
    <property type="entry name" value="Phosphorylase Kinase, domain 1"/>
    <property type="match status" value="1"/>
</dbReference>
<gene>
    <name evidence="7" type="ORF">DBRI00130_LOCUS9597</name>
</gene>
<keyword evidence="2 4" id="KW-0067">ATP-binding</keyword>
<dbReference type="SUPFAM" id="SSF50494">
    <property type="entry name" value="Trypsin-like serine proteases"/>
    <property type="match status" value="1"/>
</dbReference>
<reference evidence="7" key="1">
    <citation type="submission" date="2021-01" db="EMBL/GenBank/DDBJ databases">
        <authorList>
            <person name="Corre E."/>
            <person name="Pelletier E."/>
            <person name="Niang G."/>
            <person name="Scheremetjew M."/>
            <person name="Finn R."/>
            <person name="Kale V."/>
            <person name="Holt S."/>
            <person name="Cochrane G."/>
            <person name="Meng A."/>
            <person name="Brown T."/>
            <person name="Cohen L."/>
        </authorList>
    </citation>
    <scope>NUCLEOTIDE SEQUENCE</scope>
    <source>
        <strain evidence="7">GSO104</strain>
    </source>
</reference>
<feature type="compositionally biased region" description="Basic and acidic residues" evidence="5">
    <location>
        <begin position="649"/>
        <end position="658"/>
    </location>
</feature>
<feature type="region of interest" description="Disordered" evidence="5">
    <location>
        <begin position="649"/>
        <end position="735"/>
    </location>
</feature>
<dbReference type="InterPro" id="IPR009003">
    <property type="entry name" value="Peptidase_S1_PA"/>
</dbReference>
<dbReference type="SUPFAM" id="SSF56112">
    <property type="entry name" value="Protein kinase-like (PK-like)"/>
    <property type="match status" value="1"/>
</dbReference>
<evidence type="ECO:0000256" key="3">
    <source>
        <dbReference type="ARBA" id="ARBA00023026"/>
    </source>
</evidence>
<dbReference type="GO" id="GO:0004672">
    <property type="term" value="F:protein kinase activity"/>
    <property type="evidence" value="ECO:0007669"/>
    <property type="project" value="InterPro"/>
</dbReference>
<dbReference type="FunFam" id="3.30.200.20:FF:000042">
    <property type="entry name" value="Aurora kinase A"/>
    <property type="match status" value="1"/>
</dbReference>
<dbReference type="EMBL" id="HBNS01011873">
    <property type="protein sequence ID" value="CAE4597119.1"/>
    <property type="molecule type" value="Transcribed_RNA"/>
</dbReference>
<dbReference type="Gene3D" id="1.10.510.10">
    <property type="entry name" value="Transferase(Phosphotransferase) domain 1"/>
    <property type="match status" value="1"/>
</dbReference>
<dbReference type="PROSITE" id="PS00107">
    <property type="entry name" value="PROTEIN_KINASE_ATP"/>
    <property type="match status" value="1"/>
</dbReference>
<dbReference type="PROSITE" id="PS50011">
    <property type="entry name" value="PROTEIN_KINASE_DOM"/>
    <property type="match status" value="1"/>
</dbReference>
<proteinExistence type="predicted"/>
<name>A0A7S4QXQ8_9STRA</name>
<dbReference type="Gene3D" id="2.40.10.10">
    <property type="entry name" value="Trypsin-like serine proteases"/>
    <property type="match status" value="2"/>
</dbReference>
<keyword evidence="1 4" id="KW-0547">Nucleotide-binding</keyword>
<dbReference type="GO" id="GO:0005524">
    <property type="term" value="F:ATP binding"/>
    <property type="evidence" value="ECO:0007669"/>
    <property type="project" value="UniProtKB-UniRule"/>
</dbReference>
<dbReference type="Pfam" id="PF00069">
    <property type="entry name" value="Pkinase"/>
    <property type="match status" value="1"/>
</dbReference>
<dbReference type="SUPFAM" id="SSF52540">
    <property type="entry name" value="P-loop containing nucleoside triphosphate hydrolases"/>
    <property type="match status" value="1"/>
</dbReference>
<feature type="compositionally biased region" description="Low complexity" evidence="5">
    <location>
        <begin position="695"/>
        <end position="709"/>
    </location>
</feature>
<keyword evidence="3" id="KW-0843">Virulence</keyword>
<accession>A0A7S4QXQ8</accession>
<evidence type="ECO:0000256" key="5">
    <source>
        <dbReference type="SAM" id="MobiDB-lite"/>
    </source>
</evidence>
<feature type="domain" description="Protein kinase" evidence="6">
    <location>
        <begin position="127"/>
        <end position="384"/>
    </location>
</feature>
<dbReference type="InterPro" id="IPR043504">
    <property type="entry name" value="Peptidase_S1_PA_chymotrypsin"/>
</dbReference>
<dbReference type="InterPro" id="IPR000719">
    <property type="entry name" value="Prot_kinase_dom"/>
</dbReference>
<evidence type="ECO:0000256" key="2">
    <source>
        <dbReference type="ARBA" id="ARBA00022840"/>
    </source>
</evidence>
<feature type="compositionally biased region" description="Polar residues" evidence="5">
    <location>
        <begin position="719"/>
        <end position="733"/>
    </location>
</feature>
<dbReference type="InterPro" id="IPR011009">
    <property type="entry name" value="Kinase-like_dom_sf"/>
</dbReference>
<feature type="compositionally biased region" description="Basic and acidic residues" evidence="5">
    <location>
        <begin position="493"/>
        <end position="505"/>
    </location>
</feature>
<evidence type="ECO:0000259" key="6">
    <source>
        <dbReference type="PROSITE" id="PS50011"/>
    </source>
</evidence>